<gene>
    <name evidence="4" type="primary">LOC115210890</name>
</gene>
<feature type="domain" description="E3 ubiquitin-protein ligase HECW1/2 N-terminal" evidence="2">
    <location>
        <begin position="40"/>
        <end position="121"/>
    </location>
</feature>
<dbReference type="RefSeq" id="XP_029635521.1">
    <property type="nucleotide sequence ID" value="XM_029779661.2"/>
</dbReference>
<dbReference type="KEGG" id="osn:115210890"/>
<name>A0A6P7SC03_9MOLL</name>
<dbReference type="Pfam" id="PF02796">
    <property type="entry name" value="HTH_7"/>
    <property type="match status" value="1"/>
</dbReference>
<accession>A0A6P7SC03</accession>
<reference evidence="4" key="1">
    <citation type="submission" date="2025-08" db="UniProtKB">
        <authorList>
            <consortium name="RefSeq"/>
        </authorList>
    </citation>
    <scope>IDENTIFICATION</scope>
</reference>
<dbReference type="AlphaFoldDB" id="A0A6P7SC03"/>
<evidence type="ECO:0000313" key="4">
    <source>
        <dbReference type="RefSeq" id="XP_029635521.1"/>
    </source>
</evidence>
<organism evidence="3 4">
    <name type="scientific">Octopus sinensis</name>
    <name type="common">East Asian common octopus</name>
    <dbReference type="NCBI Taxonomy" id="2607531"/>
    <lineage>
        <taxon>Eukaryota</taxon>
        <taxon>Metazoa</taxon>
        <taxon>Spiralia</taxon>
        <taxon>Lophotrochozoa</taxon>
        <taxon>Mollusca</taxon>
        <taxon>Cephalopoda</taxon>
        <taxon>Coleoidea</taxon>
        <taxon>Octopodiformes</taxon>
        <taxon>Octopoda</taxon>
        <taxon>Incirrata</taxon>
        <taxon>Octopodidae</taxon>
        <taxon>Octopus</taxon>
    </lineage>
</organism>
<dbReference type="GO" id="GO:0000150">
    <property type="term" value="F:DNA strand exchange activity"/>
    <property type="evidence" value="ECO:0007669"/>
    <property type="project" value="InterPro"/>
</dbReference>
<evidence type="ECO:0000259" key="1">
    <source>
        <dbReference type="Pfam" id="PF02796"/>
    </source>
</evidence>
<keyword evidence="3" id="KW-1185">Reference proteome</keyword>
<feature type="domain" description="Resolvase HTH" evidence="1">
    <location>
        <begin position="123"/>
        <end position="147"/>
    </location>
</feature>
<dbReference type="GO" id="GO:0003677">
    <property type="term" value="F:DNA binding"/>
    <property type="evidence" value="ECO:0007669"/>
    <property type="project" value="InterPro"/>
</dbReference>
<proteinExistence type="predicted"/>
<dbReference type="Proteomes" id="UP000515154">
    <property type="component" value="Linkage group LG4"/>
</dbReference>
<sequence length="158" mass="17539">MAKAVPFHTSSEFNFVDDLSLPTSRSCGIPSVGKLTLHERSNSDSNLALWSPETRSSLTLDKEEFTLGSDSQVIVEWDIKEDVTANDWIALFPADIIRKRYLKFIKIIDLSVFQSGQIVSVYIPGTSVTKTAKMFGVSRSTVLKVMTAFEKAGKKPPH</sequence>
<evidence type="ECO:0000313" key="3">
    <source>
        <dbReference type="Proteomes" id="UP000515154"/>
    </source>
</evidence>
<protein>
    <submittedName>
        <fullName evidence="4">E3 ubiquitin-protein ligase HECW2-like</fullName>
    </submittedName>
</protein>
<dbReference type="InterPro" id="IPR032348">
    <property type="entry name" value="HECW_N"/>
</dbReference>
<dbReference type="InterPro" id="IPR006120">
    <property type="entry name" value="Resolvase_HTH_dom"/>
</dbReference>
<evidence type="ECO:0000259" key="2">
    <source>
        <dbReference type="Pfam" id="PF16562"/>
    </source>
</evidence>
<dbReference type="Gene3D" id="2.60.40.2840">
    <property type="match status" value="1"/>
</dbReference>
<dbReference type="Pfam" id="PF16562">
    <property type="entry name" value="HECW_N"/>
    <property type="match status" value="1"/>
</dbReference>